<evidence type="ECO:0000313" key="3">
    <source>
        <dbReference type="Proteomes" id="UP000327013"/>
    </source>
</evidence>
<feature type="region of interest" description="Disordered" evidence="1">
    <location>
        <begin position="115"/>
        <end position="187"/>
    </location>
</feature>
<accession>A0A5N6L2Y3</accession>
<name>A0A5N6L2Y3_9ROSI</name>
<sequence length="272" mass="30065">MTGNGNIASLSITVDFNITALNVVNPVEIIFDATYNSLGEISQYDATFRWLQWQFDALAAHAQQQFNLSSLADVTTLSTNLLAGSICDTAEAHCTGDNQQYTSKNECLDFLKNDASEEEGPQSSGTSGKDWQAARAGMQGGEGEEGEEGETGTTRQRLQRRTTPAKENHQRGEPIARRATTTNTPRQRAGHVYELRRWYACTTLFWTRLDDLAPRLTEVAGCAHSVSPQRGCSTLFVVRYALTWPERSCPTSVLRLHQYFPANLASSDEASF</sequence>
<reference evidence="2 3" key="1">
    <citation type="submission" date="2019-06" db="EMBL/GenBank/DDBJ databases">
        <title>A chromosomal-level reference genome of Carpinus fangiana (Coryloideae, Betulaceae).</title>
        <authorList>
            <person name="Yang X."/>
            <person name="Wang Z."/>
            <person name="Zhang L."/>
            <person name="Hao G."/>
            <person name="Liu J."/>
            <person name="Yang Y."/>
        </authorList>
    </citation>
    <scope>NUCLEOTIDE SEQUENCE [LARGE SCALE GENOMIC DNA]</scope>
    <source>
        <strain evidence="2">Cfa_2016G</strain>
        <tissue evidence="2">Leaf</tissue>
    </source>
</reference>
<evidence type="ECO:0000256" key="1">
    <source>
        <dbReference type="SAM" id="MobiDB-lite"/>
    </source>
</evidence>
<organism evidence="2 3">
    <name type="scientific">Carpinus fangiana</name>
    <dbReference type="NCBI Taxonomy" id="176857"/>
    <lineage>
        <taxon>Eukaryota</taxon>
        <taxon>Viridiplantae</taxon>
        <taxon>Streptophyta</taxon>
        <taxon>Embryophyta</taxon>
        <taxon>Tracheophyta</taxon>
        <taxon>Spermatophyta</taxon>
        <taxon>Magnoliopsida</taxon>
        <taxon>eudicotyledons</taxon>
        <taxon>Gunneridae</taxon>
        <taxon>Pentapetalae</taxon>
        <taxon>rosids</taxon>
        <taxon>fabids</taxon>
        <taxon>Fagales</taxon>
        <taxon>Betulaceae</taxon>
        <taxon>Carpinus</taxon>
    </lineage>
</organism>
<evidence type="ECO:0000313" key="2">
    <source>
        <dbReference type="EMBL" id="KAB8616640.1"/>
    </source>
</evidence>
<feature type="compositionally biased region" description="Basic and acidic residues" evidence="1">
    <location>
        <begin position="164"/>
        <end position="176"/>
    </location>
</feature>
<dbReference type="OrthoDB" id="10010954at2759"/>
<comment type="caution">
    <text evidence="2">The sequence shown here is derived from an EMBL/GenBank/DDBJ whole genome shotgun (WGS) entry which is preliminary data.</text>
</comment>
<dbReference type="AlphaFoldDB" id="A0A5N6L2Y3"/>
<protein>
    <submittedName>
        <fullName evidence="2">Uncharacterized protein</fullName>
    </submittedName>
</protein>
<proteinExistence type="predicted"/>
<keyword evidence="3" id="KW-1185">Reference proteome</keyword>
<dbReference type="EMBL" id="VIBQ01000074">
    <property type="protein sequence ID" value="KAB8616640.1"/>
    <property type="molecule type" value="Genomic_DNA"/>
</dbReference>
<gene>
    <name evidence="2" type="ORF">FH972_025975</name>
</gene>
<dbReference type="Proteomes" id="UP000327013">
    <property type="component" value="Unassembled WGS sequence"/>
</dbReference>